<sequence>MTTAEQLRSVREAIKAIEGGVQNYRMGDETVTMADLSTLYQREKDLKRSLARNKRRQNTFNNVNFPGA</sequence>
<evidence type="ECO:0000313" key="2">
    <source>
        <dbReference type="Proteomes" id="UP000366872"/>
    </source>
</evidence>
<dbReference type="AlphaFoldDB" id="A0A6C2U3W8"/>
<reference evidence="1 2" key="1">
    <citation type="submission" date="2019-04" db="EMBL/GenBank/DDBJ databases">
        <authorList>
            <person name="Van Vliet M D."/>
        </authorList>
    </citation>
    <scope>NUCLEOTIDE SEQUENCE [LARGE SCALE GENOMIC DNA]</scope>
    <source>
        <strain evidence="1 2">F1</strain>
    </source>
</reference>
<protein>
    <submittedName>
        <fullName evidence="1">Uncharacterized protein</fullName>
    </submittedName>
</protein>
<dbReference type="RefSeq" id="WP_136080381.1">
    <property type="nucleotide sequence ID" value="NZ_CAAHFG010000002.1"/>
</dbReference>
<accession>A0A6C2U3W8</accession>
<organism evidence="1 2">
    <name type="scientific">Pontiella desulfatans</name>
    <dbReference type="NCBI Taxonomy" id="2750659"/>
    <lineage>
        <taxon>Bacteria</taxon>
        <taxon>Pseudomonadati</taxon>
        <taxon>Kiritimatiellota</taxon>
        <taxon>Kiritimatiellia</taxon>
        <taxon>Kiritimatiellales</taxon>
        <taxon>Pontiellaceae</taxon>
        <taxon>Pontiella</taxon>
    </lineage>
</organism>
<gene>
    <name evidence="1" type="ORF">PDESU_03317</name>
</gene>
<evidence type="ECO:0000313" key="1">
    <source>
        <dbReference type="EMBL" id="VGO14748.1"/>
    </source>
</evidence>
<name>A0A6C2U3W8_PONDE</name>
<keyword evidence="2" id="KW-1185">Reference proteome</keyword>
<dbReference type="Proteomes" id="UP000366872">
    <property type="component" value="Unassembled WGS sequence"/>
</dbReference>
<proteinExistence type="predicted"/>
<dbReference type="EMBL" id="CAAHFG010000002">
    <property type="protein sequence ID" value="VGO14748.1"/>
    <property type="molecule type" value="Genomic_DNA"/>
</dbReference>